<feature type="transmembrane region" description="Helical" evidence="8">
    <location>
        <begin position="106"/>
        <end position="123"/>
    </location>
</feature>
<keyword evidence="3 8" id="KW-1003">Cell membrane</keyword>
<keyword evidence="11" id="KW-1185">Reference proteome</keyword>
<evidence type="ECO:0000256" key="8">
    <source>
        <dbReference type="HAMAP-Rule" id="MF_01937"/>
    </source>
</evidence>
<evidence type="ECO:0000313" key="11">
    <source>
        <dbReference type="Proteomes" id="UP000185812"/>
    </source>
</evidence>
<dbReference type="EMBL" id="FRAU01000001">
    <property type="protein sequence ID" value="SHK15988.1"/>
    <property type="molecule type" value="Genomic_DNA"/>
</dbReference>
<evidence type="ECO:0000256" key="6">
    <source>
        <dbReference type="ARBA" id="ARBA00022989"/>
    </source>
</evidence>
<evidence type="ECO:0000256" key="1">
    <source>
        <dbReference type="ARBA" id="ARBA00004141"/>
    </source>
</evidence>
<dbReference type="InterPro" id="IPR000537">
    <property type="entry name" value="UbiA_prenyltransferase"/>
</dbReference>
<evidence type="ECO:0000256" key="5">
    <source>
        <dbReference type="ARBA" id="ARBA00022692"/>
    </source>
</evidence>
<dbReference type="GO" id="GO:0009234">
    <property type="term" value="P:menaquinone biosynthetic process"/>
    <property type="evidence" value="ECO:0007669"/>
    <property type="project" value="UniProtKB-UniRule"/>
</dbReference>
<dbReference type="UniPathway" id="UPA00079">
    <property type="reaction ID" value="UER00168"/>
</dbReference>
<dbReference type="PIRSF" id="PIRSF005355">
    <property type="entry name" value="UBIAD1"/>
    <property type="match status" value="1"/>
</dbReference>
<evidence type="ECO:0000256" key="9">
    <source>
        <dbReference type="NCBIfam" id="TIGR00751"/>
    </source>
</evidence>
<dbReference type="Proteomes" id="UP000185812">
    <property type="component" value="Unassembled WGS sequence"/>
</dbReference>
<dbReference type="Gene3D" id="1.10.357.140">
    <property type="entry name" value="UbiA prenyltransferase"/>
    <property type="match status" value="1"/>
</dbReference>
<dbReference type="HAMAP" id="MF_01937">
    <property type="entry name" value="MenA_1"/>
    <property type="match status" value="1"/>
</dbReference>
<dbReference type="NCBIfam" id="TIGR00751">
    <property type="entry name" value="menA"/>
    <property type="match status" value="1"/>
</dbReference>
<dbReference type="InterPro" id="IPR026046">
    <property type="entry name" value="UBIAD1"/>
</dbReference>
<feature type="transmembrane region" description="Helical" evidence="8">
    <location>
        <begin position="51"/>
        <end position="71"/>
    </location>
</feature>
<feature type="transmembrane region" description="Helical" evidence="8">
    <location>
        <begin position="280"/>
        <end position="305"/>
    </location>
</feature>
<comment type="function">
    <text evidence="8">Conversion of 1,4-dihydroxy-2-naphthoate (DHNA) to demethylmenaquinone (DMK).</text>
</comment>
<feature type="transmembrane region" description="Helical" evidence="8">
    <location>
        <begin position="158"/>
        <end position="178"/>
    </location>
</feature>
<feature type="transmembrane region" description="Helical" evidence="8">
    <location>
        <begin position="184"/>
        <end position="204"/>
    </location>
</feature>
<proteinExistence type="inferred from homology"/>
<dbReference type="OrthoDB" id="9767568at2"/>
<dbReference type="InterPro" id="IPR044878">
    <property type="entry name" value="UbiA_sf"/>
</dbReference>
<protein>
    <recommendedName>
        <fullName evidence="8 9">1,4-dihydroxy-2-naphthoate octaprenyltransferase</fullName>
        <shortName evidence="8">DHNA-octaprenyltransferase</shortName>
        <ecNumber evidence="8 9">2.5.1.74</ecNumber>
    </recommendedName>
</protein>
<dbReference type="AlphaFoldDB" id="A0A1M6Q760"/>
<comment type="similarity">
    <text evidence="8">Belongs to the MenA family. Type 1 subfamily.</text>
</comment>
<evidence type="ECO:0000256" key="2">
    <source>
        <dbReference type="ARBA" id="ARBA00022428"/>
    </source>
</evidence>
<dbReference type="NCBIfam" id="NF004751">
    <property type="entry name" value="PRK06080.1-3"/>
    <property type="match status" value="1"/>
</dbReference>
<reference evidence="11" key="1">
    <citation type="submission" date="2016-11" db="EMBL/GenBank/DDBJ databases">
        <authorList>
            <person name="Varghese N."/>
            <person name="Submissions S."/>
        </authorList>
    </citation>
    <scope>NUCLEOTIDE SEQUENCE [LARGE SCALE GENOMIC DNA]</scope>
    <source>
        <strain evidence="11">DSM 22212</strain>
    </source>
</reference>
<evidence type="ECO:0000256" key="3">
    <source>
        <dbReference type="ARBA" id="ARBA00022475"/>
    </source>
</evidence>
<evidence type="ECO:0000256" key="7">
    <source>
        <dbReference type="ARBA" id="ARBA00023136"/>
    </source>
</evidence>
<dbReference type="PANTHER" id="PTHR13929">
    <property type="entry name" value="1,4-DIHYDROXY-2-NAPHTHOATE OCTAPRENYLTRANSFERASE"/>
    <property type="match status" value="1"/>
</dbReference>
<keyword evidence="6 8" id="KW-1133">Transmembrane helix</keyword>
<name>A0A1M6Q760_9BACT</name>
<dbReference type="PANTHER" id="PTHR13929:SF0">
    <property type="entry name" value="UBIA PRENYLTRANSFERASE DOMAIN-CONTAINING PROTEIN 1"/>
    <property type="match status" value="1"/>
</dbReference>
<gene>
    <name evidence="8" type="primary">menA</name>
    <name evidence="10" type="ORF">SAMN04488087_0488</name>
</gene>
<dbReference type="Pfam" id="PF01040">
    <property type="entry name" value="UbiA"/>
    <property type="match status" value="1"/>
</dbReference>
<comment type="subcellular location">
    <subcellularLocation>
        <location evidence="8">Cell membrane</location>
        <topology evidence="8">Multi-pass membrane protein</topology>
    </subcellularLocation>
    <subcellularLocation>
        <location evidence="1">Membrane</location>
        <topology evidence="1">Multi-pass membrane protein</topology>
    </subcellularLocation>
</comment>
<dbReference type="EC" id="2.5.1.74" evidence="8 9"/>
<feature type="transmembrane region" description="Helical" evidence="8">
    <location>
        <begin position="129"/>
        <end position="146"/>
    </location>
</feature>
<dbReference type="GO" id="GO:0046428">
    <property type="term" value="F:1,4-dihydroxy-2-naphthoate polyprenyltransferase activity"/>
    <property type="evidence" value="ECO:0007669"/>
    <property type="project" value="UniProtKB-UniRule"/>
</dbReference>
<feature type="transmembrane region" description="Helical" evidence="8">
    <location>
        <begin position="225"/>
        <end position="248"/>
    </location>
</feature>
<comment type="catalytic activity">
    <reaction evidence="8">
        <text>an all-trans-polyprenyl diphosphate + 1,4-dihydroxy-2-naphthoate + H(+) = a 2-demethylmenaquinol + CO2 + diphosphate</text>
        <dbReference type="Rhea" id="RHEA:26478"/>
        <dbReference type="Rhea" id="RHEA-COMP:9563"/>
        <dbReference type="Rhea" id="RHEA-COMP:9564"/>
        <dbReference type="ChEBI" id="CHEBI:11173"/>
        <dbReference type="ChEBI" id="CHEBI:15378"/>
        <dbReference type="ChEBI" id="CHEBI:16526"/>
        <dbReference type="ChEBI" id="CHEBI:33019"/>
        <dbReference type="ChEBI" id="CHEBI:55437"/>
        <dbReference type="ChEBI" id="CHEBI:58914"/>
        <dbReference type="EC" id="2.5.1.74"/>
    </reaction>
</comment>
<comment type="pathway">
    <text evidence="8">Quinol/quinone metabolism; menaquinone biosynthesis; menaquinol from 1,4-dihydroxy-2-naphthoate: step 1/2.</text>
</comment>
<keyword evidence="2 8" id="KW-0474">Menaquinone biosynthesis</keyword>
<evidence type="ECO:0000313" key="10">
    <source>
        <dbReference type="EMBL" id="SHK15988.1"/>
    </source>
</evidence>
<keyword evidence="4 8" id="KW-0808">Transferase</keyword>
<dbReference type="InterPro" id="IPR004657">
    <property type="entry name" value="MenA"/>
</dbReference>
<organism evidence="10 11">
    <name type="scientific">Rhodothermus profundi</name>
    <dbReference type="NCBI Taxonomy" id="633813"/>
    <lineage>
        <taxon>Bacteria</taxon>
        <taxon>Pseudomonadati</taxon>
        <taxon>Rhodothermota</taxon>
        <taxon>Rhodothermia</taxon>
        <taxon>Rhodothermales</taxon>
        <taxon>Rhodothermaceae</taxon>
        <taxon>Rhodothermus</taxon>
    </lineage>
</organism>
<dbReference type="GO" id="GO:0042371">
    <property type="term" value="P:vitamin K biosynthetic process"/>
    <property type="evidence" value="ECO:0007669"/>
    <property type="project" value="TreeGrafter"/>
</dbReference>
<feature type="transmembrane region" description="Helical" evidence="8">
    <location>
        <begin position="254"/>
        <end position="273"/>
    </location>
</feature>
<sequence>MPNGSGSTASVPALPRWRVWLLAARPKTLAAAVAPVLMGTAMAWADGGVHVPSALLALVGALLIQIGTNFANDYADYLKGADTTTRKGPLRVTAAGLVTPEAMRRATALMFALAVVAGLYLIWRGGWPVLAIGLLSILFGVLYTSGRYALAYLGLGELFVLIFFGPVAVGGTYYVQTLSITGEVLLMGLAPGLISTGILLVNNVRDIEEDRQAGKRTPVVRFGRAFGVGLYAFCLLSALLLPVLWYLVTYRHGGAIAVLALLPASVRAIWTLARVQEGAVLNALLAATGRLLLSYSILFSLGWVLT</sequence>
<dbReference type="CDD" id="cd13962">
    <property type="entry name" value="PT_UbiA_UBIAD1"/>
    <property type="match status" value="1"/>
</dbReference>
<accession>A0A1M6Q760</accession>
<evidence type="ECO:0000256" key="4">
    <source>
        <dbReference type="ARBA" id="ARBA00022679"/>
    </source>
</evidence>
<dbReference type="GO" id="GO:0005886">
    <property type="term" value="C:plasma membrane"/>
    <property type="evidence" value="ECO:0007669"/>
    <property type="project" value="UniProtKB-SubCell"/>
</dbReference>
<keyword evidence="7 8" id="KW-0472">Membrane</keyword>
<keyword evidence="5 8" id="KW-0812">Transmembrane</keyword>
<dbReference type="STRING" id="633813.SAMN04488087_0488"/>
<dbReference type="RefSeq" id="WP_072714348.1">
    <property type="nucleotide sequence ID" value="NZ_FRAU01000001.1"/>
</dbReference>